<name>A0ABS1UDC9_9PROT</name>
<organism evidence="1 2">
    <name type="scientific">Belnapia arida</name>
    <dbReference type="NCBI Taxonomy" id="2804533"/>
    <lineage>
        <taxon>Bacteria</taxon>
        <taxon>Pseudomonadati</taxon>
        <taxon>Pseudomonadota</taxon>
        <taxon>Alphaproteobacteria</taxon>
        <taxon>Acetobacterales</taxon>
        <taxon>Roseomonadaceae</taxon>
        <taxon>Belnapia</taxon>
    </lineage>
</organism>
<comment type="caution">
    <text evidence="1">The sequence shown here is derived from an EMBL/GenBank/DDBJ whole genome shotgun (WGS) entry which is preliminary data.</text>
</comment>
<dbReference type="RefSeq" id="WP_202836032.1">
    <property type="nucleotide sequence ID" value="NZ_JAETWB010000104.1"/>
</dbReference>
<protein>
    <submittedName>
        <fullName evidence="1">Uncharacterized protein</fullName>
    </submittedName>
</protein>
<dbReference type="EMBL" id="JAETWB010000104">
    <property type="protein sequence ID" value="MBL6082700.1"/>
    <property type="molecule type" value="Genomic_DNA"/>
</dbReference>
<evidence type="ECO:0000313" key="2">
    <source>
        <dbReference type="Proteomes" id="UP000660885"/>
    </source>
</evidence>
<gene>
    <name evidence="1" type="ORF">JMJ56_32600</name>
</gene>
<dbReference type="Proteomes" id="UP000660885">
    <property type="component" value="Unassembled WGS sequence"/>
</dbReference>
<sequence>MAKQSKDPAQSTDNRHEKAWDLGEAALGKLAEGREAEADQLIEEAKKLDESALKEIVVDLEEDAGSNPDAAKNSQG</sequence>
<proteinExistence type="predicted"/>
<reference evidence="1 2" key="1">
    <citation type="submission" date="2021-01" db="EMBL/GenBank/DDBJ databases">
        <title>Belnapia mucosa sp. nov. and Belnapia arida sp. nov., isolated from the Tabernas Desert (Almeria, Spain).</title>
        <authorList>
            <person name="Molina-Menor E."/>
            <person name="Vidal-Verdu A."/>
            <person name="Calonge A."/>
            <person name="Satari L."/>
            <person name="Pereto J."/>
            <person name="Porcar M."/>
        </authorList>
    </citation>
    <scope>NUCLEOTIDE SEQUENCE [LARGE SCALE GENOMIC DNA]</scope>
    <source>
        <strain evidence="1 2">T18</strain>
    </source>
</reference>
<accession>A0ABS1UDC9</accession>
<evidence type="ECO:0000313" key="1">
    <source>
        <dbReference type="EMBL" id="MBL6082700.1"/>
    </source>
</evidence>
<keyword evidence="2" id="KW-1185">Reference proteome</keyword>